<reference evidence="2" key="1">
    <citation type="submission" date="2022-07" db="EMBL/GenBank/DDBJ databases">
        <title>FELIX.</title>
        <authorList>
            <person name="Wan K.H."/>
            <person name="Park S."/>
            <person name="Lawrence Q."/>
            <person name="Eichenberger J.P."/>
            <person name="Booth B.W."/>
            <person name="Piaggio A.J."/>
            <person name="Chandler J.C."/>
            <person name="Franklin A.B."/>
            <person name="Celniker S.E."/>
        </authorList>
    </citation>
    <scope>NUCLEOTIDE SEQUENCE</scope>
    <source>
        <strain evidence="2">QA-1986 374</strain>
    </source>
</reference>
<dbReference type="Gene3D" id="3.30.460.10">
    <property type="entry name" value="Beta Polymerase, domain 2"/>
    <property type="match status" value="1"/>
</dbReference>
<proteinExistence type="predicted"/>
<dbReference type="Proteomes" id="UP001059773">
    <property type="component" value="Chromosome"/>
</dbReference>
<organism evidence="2 3">
    <name type="scientific">Oceanobacillus jeddahense</name>
    <dbReference type="NCBI Taxonomy" id="1462527"/>
    <lineage>
        <taxon>Bacteria</taxon>
        <taxon>Bacillati</taxon>
        <taxon>Bacillota</taxon>
        <taxon>Bacilli</taxon>
        <taxon>Bacillales</taxon>
        <taxon>Bacillaceae</taxon>
        <taxon>Oceanobacillus</taxon>
    </lineage>
</organism>
<dbReference type="RefSeq" id="WP_256708641.1">
    <property type="nucleotide sequence ID" value="NZ_CP101914.1"/>
</dbReference>
<evidence type="ECO:0000313" key="2">
    <source>
        <dbReference type="EMBL" id="UUI03586.1"/>
    </source>
</evidence>
<dbReference type="InterPro" id="IPR025117">
    <property type="entry name" value="DUF4037"/>
</dbReference>
<accession>A0ABY5JU04</accession>
<dbReference type="SUPFAM" id="SSF81301">
    <property type="entry name" value="Nucleotidyltransferase"/>
    <property type="match status" value="1"/>
</dbReference>
<name>A0ABY5JU04_9BACI</name>
<dbReference type="InterPro" id="IPR043519">
    <property type="entry name" value="NT_sf"/>
</dbReference>
<gene>
    <name evidence="2" type="ORF">NP439_02505</name>
</gene>
<sequence length="279" mass="32191">MDLNMLASKAAKVYKENLKVEAVLLDGSVSRNWQDTYSDIELFIFWKESPSDKDRKTPIIKLAGDIIDFHPYEEEEWSESYVAEGIKLEISNFLTTSIKGIIDEVVESFHPDVYKQCLIAAVDDGVALSGGELIKQLKEKVNRYPDELIVAMIKKYMYLGNSWTNRAALLHRKDWLMLYKVMTDVQIHIMGMLSGLNRQYVHHPAFKWQKQTLQTMIIAPGNIYNRLEFVFLGDPAAALSELEDIVQDVYRLIQREQPKIGISSVMDQALFLRPEREKE</sequence>
<protein>
    <submittedName>
        <fullName evidence="2">DUF4037 domain-containing protein</fullName>
    </submittedName>
</protein>
<keyword evidence="3" id="KW-1185">Reference proteome</keyword>
<dbReference type="Pfam" id="PF13228">
    <property type="entry name" value="DUF4037"/>
    <property type="match status" value="1"/>
</dbReference>
<evidence type="ECO:0000259" key="1">
    <source>
        <dbReference type="Pfam" id="PF13228"/>
    </source>
</evidence>
<feature type="domain" description="DUF4037" evidence="1">
    <location>
        <begin position="114"/>
        <end position="208"/>
    </location>
</feature>
<dbReference type="EMBL" id="CP101914">
    <property type="protein sequence ID" value="UUI03586.1"/>
    <property type="molecule type" value="Genomic_DNA"/>
</dbReference>
<evidence type="ECO:0000313" key="3">
    <source>
        <dbReference type="Proteomes" id="UP001059773"/>
    </source>
</evidence>